<proteinExistence type="predicted"/>
<organism evidence="2">
    <name type="scientific">marine metagenome</name>
    <dbReference type="NCBI Taxonomy" id="408172"/>
    <lineage>
        <taxon>unclassified sequences</taxon>
        <taxon>metagenomes</taxon>
        <taxon>ecological metagenomes</taxon>
    </lineage>
</organism>
<name>A0A381ZXA5_9ZZZZ</name>
<evidence type="ECO:0000256" key="1">
    <source>
        <dbReference type="SAM" id="MobiDB-lite"/>
    </source>
</evidence>
<evidence type="ECO:0000313" key="2">
    <source>
        <dbReference type="EMBL" id="SVA93621.1"/>
    </source>
</evidence>
<dbReference type="EMBL" id="UINC01022945">
    <property type="protein sequence ID" value="SVA93621.1"/>
    <property type="molecule type" value="Genomic_DNA"/>
</dbReference>
<feature type="non-terminal residue" evidence="2">
    <location>
        <position position="264"/>
    </location>
</feature>
<reference evidence="2" key="1">
    <citation type="submission" date="2018-05" db="EMBL/GenBank/DDBJ databases">
        <authorList>
            <person name="Lanie J.A."/>
            <person name="Ng W.-L."/>
            <person name="Kazmierczak K.M."/>
            <person name="Andrzejewski T.M."/>
            <person name="Davidsen T.M."/>
            <person name="Wayne K.J."/>
            <person name="Tettelin H."/>
            <person name="Glass J.I."/>
            <person name="Rusch D."/>
            <person name="Podicherti R."/>
            <person name="Tsui H.-C.T."/>
            <person name="Winkler M.E."/>
        </authorList>
    </citation>
    <scope>NUCLEOTIDE SEQUENCE</scope>
</reference>
<accession>A0A381ZXA5</accession>
<sequence length="264" mass="28062">MMHQLGKSVGGVAFTLLLCGFVAGPAVLEAQGPDGRWPLQPSSPGNNTLAPFAEGWYENPDGTYSLSFGYVNTNLDTLYIPVGENNSLDQAQFDGVQAAVFFPGRHRGVFSVTLSAEMKDTDVWWTLVLPWDRTTVPGRVGSEAYQLDWMPRAHGSVTPSVSFDGQSGVGRGPPGILAERTQTVAVGSPLTLSVNATDTSERDLEDARNTTVPLRVVWSQLQGPGPVTYTRHESNPLPEAAAGGRGGGGGGRTPQPQTMRLPEG</sequence>
<gene>
    <name evidence="2" type="ORF">METZ01_LOCUS146475</name>
</gene>
<dbReference type="AlphaFoldDB" id="A0A381ZXA5"/>
<feature type="compositionally biased region" description="Gly residues" evidence="1">
    <location>
        <begin position="243"/>
        <end position="252"/>
    </location>
</feature>
<protein>
    <submittedName>
        <fullName evidence="2">Uncharacterized protein</fullName>
    </submittedName>
</protein>
<feature type="region of interest" description="Disordered" evidence="1">
    <location>
        <begin position="223"/>
        <end position="264"/>
    </location>
</feature>